<organism evidence="3 4">
    <name type="scientific">Muriicola soli</name>
    <dbReference type="NCBI Taxonomy" id="2507538"/>
    <lineage>
        <taxon>Bacteria</taxon>
        <taxon>Pseudomonadati</taxon>
        <taxon>Bacteroidota</taxon>
        <taxon>Flavobacteriia</taxon>
        <taxon>Flavobacteriales</taxon>
        <taxon>Flavobacteriaceae</taxon>
        <taxon>Muriicola</taxon>
    </lineage>
</organism>
<dbReference type="PANTHER" id="PTHR12277">
    <property type="entry name" value="ALPHA/BETA HYDROLASE DOMAIN-CONTAINING PROTEIN"/>
    <property type="match status" value="1"/>
</dbReference>
<protein>
    <submittedName>
        <fullName evidence="3">Alpha/beta fold hydrolase</fullName>
    </submittedName>
</protein>
<keyword evidence="4" id="KW-1185">Reference proteome</keyword>
<keyword evidence="1" id="KW-0812">Transmembrane</keyword>
<feature type="domain" description="Serine aminopeptidase S33" evidence="2">
    <location>
        <begin position="70"/>
        <end position="175"/>
    </location>
</feature>
<gene>
    <name evidence="3" type="ORF">EQY75_06465</name>
</gene>
<dbReference type="PANTHER" id="PTHR12277:SF81">
    <property type="entry name" value="PROTEIN ABHD13"/>
    <property type="match status" value="1"/>
</dbReference>
<accession>A0A411EDA6</accession>
<dbReference type="KEGG" id="mur:EQY75_06465"/>
<sequence>MRNVKKAILGIIAGILIIISMLYYLQEKLIFLPTKLEDQYQYSFDEPFEEFFITRPDGAKLNALHFKREDPRGVILYFHGNAGNLERWGNEVLGLVRRNYDLVIMDYRTYGKSSGKLSEAALLEDAQAFYDYVSAMYSHDEITLYGRSLGTAMASYLSSRNSVSTLILETPFYSLVDVAKERFPILPVDRLMKYPFKTHQYLQEANCPIIILQGDEDRVVPISSALKLYRSLEGKQRTFIKFEGGRHNNLSTFDEYQHVMDDLLLSKAN</sequence>
<dbReference type="AlphaFoldDB" id="A0A411EDA6"/>
<evidence type="ECO:0000259" key="2">
    <source>
        <dbReference type="Pfam" id="PF12146"/>
    </source>
</evidence>
<proteinExistence type="predicted"/>
<keyword evidence="3" id="KW-0378">Hydrolase</keyword>
<dbReference type="EMBL" id="CP035544">
    <property type="protein sequence ID" value="QBA65615.1"/>
    <property type="molecule type" value="Genomic_DNA"/>
</dbReference>
<dbReference type="InterPro" id="IPR029058">
    <property type="entry name" value="AB_hydrolase_fold"/>
</dbReference>
<evidence type="ECO:0000256" key="1">
    <source>
        <dbReference type="SAM" id="Phobius"/>
    </source>
</evidence>
<evidence type="ECO:0000313" key="4">
    <source>
        <dbReference type="Proteomes" id="UP000290889"/>
    </source>
</evidence>
<dbReference type="Pfam" id="PF12146">
    <property type="entry name" value="Hydrolase_4"/>
    <property type="match status" value="1"/>
</dbReference>
<feature type="transmembrane region" description="Helical" evidence="1">
    <location>
        <begin position="7"/>
        <end position="25"/>
    </location>
</feature>
<dbReference type="InterPro" id="IPR022742">
    <property type="entry name" value="Hydrolase_4"/>
</dbReference>
<keyword evidence="1" id="KW-0472">Membrane</keyword>
<evidence type="ECO:0000313" key="3">
    <source>
        <dbReference type="EMBL" id="QBA65615.1"/>
    </source>
</evidence>
<dbReference type="SUPFAM" id="SSF53474">
    <property type="entry name" value="alpha/beta-Hydrolases"/>
    <property type="match status" value="1"/>
</dbReference>
<dbReference type="Gene3D" id="3.40.50.1820">
    <property type="entry name" value="alpha/beta hydrolase"/>
    <property type="match status" value="1"/>
</dbReference>
<dbReference type="Proteomes" id="UP000290889">
    <property type="component" value="Chromosome"/>
</dbReference>
<reference evidence="3 4" key="1">
    <citation type="submission" date="2019-01" db="EMBL/GenBank/DDBJ databases">
        <title>Muriicola soli sp. nov., isolated from soil.</title>
        <authorList>
            <person name="Kang H.J."/>
            <person name="Kim S.B."/>
        </authorList>
    </citation>
    <scope>NUCLEOTIDE SEQUENCE [LARGE SCALE GENOMIC DNA]</scope>
    <source>
        <strain evidence="3 4">MMS17-SY002</strain>
    </source>
</reference>
<dbReference type="OrthoDB" id="9777090at2"/>
<name>A0A411EDA6_9FLAO</name>
<dbReference type="GO" id="GO:0016787">
    <property type="term" value="F:hydrolase activity"/>
    <property type="evidence" value="ECO:0007669"/>
    <property type="project" value="UniProtKB-KW"/>
</dbReference>
<keyword evidence="1" id="KW-1133">Transmembrane helix</keyword>